<dbReference type="GO" id="GO:0016787">
    <property type="term" value="F:hydrolase activity"/>
    <property type="evidence" value="ECO:0007669"/>
    <property type="project" value="UniProtKB-KW"/>
</dbReference>
<dbReference type="PANTHER" id="PTHR43319:SF3">
    <property type="entry name" value="BETA-LACTAMASE-RELATED DOMAIN-CONTAINING PROTEIN"/>
    <property type="match status" value="1"/>
</dbReference>
<feature type="domain" description="Beta-lactamase-related" evidence="1">
    <location>
        <begin position="27"/>
        <end position="367"/>
    </location>
</feature>
<dbReference type="EC" id="3.1.1.103" evidence="2"/>
<reference evidence="2 3" key="1">
    <citation type="submission" date="2024-03" db="EMBL/GenBank/DDBJ databases">
        <title>Natural products discovery in diverse microorganisms through a two-stage MS feature dereplication strategy.</title>
        <authorList>
            <person name="Zhang R."/>
        </authorList>
    </citation>
    <scope>NUCLEOTIDE SEQUENCE [LARGE SCALE GENOMIC DNA]</scope>
    <source>
        <strain evidence="2 3">18930</strain>
    </source>
</reference>
<dbReference type="PANTHER" id="PTHR43319">
    <property type="entry name" value="BETA-LACTAMASE-RELATED"/>
    <property type="match status" value="1"/>
</dbReference>
<dbReference type="RefSeq" id="WP_338889129.1">
    <property type="nucleotide sequence ID" value="NZ_CP147846.1"/>
</dbReference>
<name>A0ABZ2PL61_9NOCA</name>
<evidence type="ECO:0000313" key="2">
    <source>
        <dbReference type="EMBL" id="WXG68737.1"/>
    </source>
</evidence>
<protein>
    <submittedName>
        <fullName evidence="2">Serine hydrolase domain-containing protein</fullName>
        <ecNumber evidence="2">3.1.1.103</ecNumber>
    </submittedName>
</protein>
<organism evidence="2 3">
    <name type="scientific">Rhodococcus sovatensis</name>
    <dbReference type="NCBI Taxonomy" id="1805840"/>
    <lineage>
        <taxon>Bacteria</taxon>
        <taxon>Bacillati</taxon>
        <taxon>Actinomycetota</taxon>
        <taxon>Actinomycetes</taxon>
        <taxon>Mycobacteriales</taxon>
        <taxon>Nocardiaceae</taxon>
        <taxon>Rhodococcus</taxon>
    </lineage>
</organism>
<dbReference type="Gene3D" id="3.40.710.10">
    <property type="entry name" value="DD-peptidase/beta-lactamase superfamily"/>
    <property type="match status" value="1"/>
</dbReference>
<keyword evidence="3" id="KW-1185">Reference proteome</keyword>
<evidence type="ECO:0000313" key="3">
    <source>
        <dbReference type="Proteomes" id="UP001432000"/>
    </source>
</evidence>
<gene>
    <name evidence="2" type="ORF">WDS16_26745</name>
</gene>
<proteinExistence type="predicted"/>
<sequence>MNTPSDTHTKSVPTTDPRIAAALAESRERGESGIQVAAYLDGQLIVNAASGQAKPGTDATTDTLFPTFSVTKAITSTALHLQAERGLVDYDATVATYWPEFGKLGKESMTVRHLLSHRGGIPWMPEGVTPENQSNWSWMIEQIENTRTVFEPGTTNCYHALVWGWAVAEIVLRTDGGGRDFAQFLQDELFAPLDIEDVYMGVPAEADDRVAELTGGSVPVGYPEEYLLGMPPAVFPGAEVYNTELSRRSINPGAGVIATAEGIARFFALLAGLGTLDGVRLLSEERVRSFTVTRDQVEDTDRYMGKPAQVSAYGFWLGGPDPAGYPVLGDNPNIVHHPGAGGAIGWAELDSGLAVSINHNAMHDGAAATEIHPFTPIAEAVRAVAADLRADSVGVRS</sequence>
<evidence type="ECO:0000259" key="1">
    <source>
        <dbReference type="Pfam" id="PF00144"/>
    </source>
</evidence>
<dbReference type="InterPro" id="IPR012338">
    <property type="entry name" value="Beta-lactam/transpept-like"/>
</dbReference>
<dbReference type="EMBL" id="CP147846">
    <property type="protein sequence ID" value="WXG68737.1"/>
    <property type="molecule type" value="Genomic_DNA"/>
</dbReference>
<accession>A0ABZ2PL61</accession>
<dbReference type="InterPro" id="IPR001466">
    <property type="entry name" value="Beta-lactam-related"/>
</dbReference>
<dbReference type="Proteomes" id="UP001432000">
    <property type="component" value="Chromosome"/>
</dbReference>
<dbReference type="Pfam" id="PF00144">
    <property type="entry name" value="Beta-lactamase"/>
    <property type="match status" value="1"/>
</dbReference>
<keyword evidence="2" id="KW-0378">Hydrolase</keyword>
<dbReference type="SUPFAM" id="SSF56601">
    <property type="entry name" value="beta-lactamase/transpeptidase-like"/>
    <property type="match status" value="1"/>
</dbReference>
<dbReference type="InterPro" id="IPR052907">
    <property type="entry name" value="Beta-lactamase/esterase"/>
</dbReference>